<gene>
    <name evidence="1" type="ORF">PIBRA_LOCUS11223</name>
</gene>
<organism evidence="1 2">
    <name type="scientific">Pieris brassicae</name>
    <name type="common">White butterfly</name>
    <name type="synonym">Large white butterfly</name>
    <dbReference type="NCBI Taxonomy" id="7116"/>
    <lineage>
        <taxon>Eukaryota</taxon>
        <taxon>Metazoa</taxon>
        <taxon>Ecdysozoa</taxon>
        <taxon>Arthropoda</taxon>
        <taxon>Hexapoda</taxon>
        <taxon>Insecta</taxon>
        <taxon>Pterygota</taxon>
        <taxon>Neoptera</taxon>
        <taxon>Endopterygota</taxon>
        <taxon>Lepidoptera</taxon>
        <taxon>Glossata</taxon>
        <taxon>Ditrysia</taxon>
        <taxon>Papilionoidea</taxon>
        <taxon>Pieridae</taxon>
        <taxon>Pierinae</taxon>
        <taxon>Pieris</taxon>
    </lineage>
</organism>
<keyword evidence="2" id="KW-1185">Reference proteome</keyword>
<accession>A0A9P0TMT9</accession>
<dbReference type="PANTHER" id="PTHR47501:SF5">
    <property type="entry name" value="HAT C-TERMINAL DIMERISATION DOMAIN-CONTAINING PROTEIN"/>
    <property type="match status" value="1"/>
</dbReference>
<reference evidence="1" key="1">
    <citation type="submission" date="2022-05" db="EMBL/GenBank/DDBJ databases">
        <authorList>
            <person name="Okamura Y."/>
        </authorList>
    </citation>
    <scope>NUCLEOTIDE SEQUENCE</scope>
</reference>
<evidence type="ECO:0000313" key="1">
    <source>
        <dbReference type="EMBL" id="CAH4035126.1"/>
    </source>
</evidence>
<proteinExistence type="predicted"/>
<sequence>MTTSPTYSSGASSADFRAVNHLKRSNEEYVLNITDEDNSTTTKRKNKYKPGEITQEQFNENILKFFINSNISLDVINDPFFKKIFNGLNITERGLNLIPKNILTILIEDCYDREIRAIKHDLSNAKNVRVTVTYWPATKKTLEVTANWIDSSLQLKRKKLAYRIISTGTKSQDDYIKEIHAEFGIDHHQNLISVNVTNLVNVFMDFALDIENTIIRYTDENIFRLPSGPKKSTLNCNLASTTVKSIPQNTETRIKDVHNQVIEKCTNLWNCIGQPKFDKIIHRITGRTICKPKLSWSILYDPLKQILSIQDKIPQLYKELKLKIALNDNDFKYIDEYLRCLNPIADAVDKIQDDSFKPGMFLPCLVSLRNKLIKLNKVPFVLCKKIAETYLEVFETRFSDYLEVPSPLYLALANAALAHPYFKDKWMTCLHPEYELKIRAHFKATVVKNVLCLDEKSQEQNKDAFFDFDIVTLDEDLRKYKLKQLKADSIISRYLGDSNTELNMLTRYPEMDTVFNQYNNPMMFYKLLPDFEMINLLSSRDNLFEKRLLLKSNMCR</sequence>
<dbReference type="InterPro" id="IPR012337">
    <property type="entry name" value="RNaseH-like_sf"/>
</dbReference>
<dbReference type="EMBL" id="CALOZG010000042">
    <property type="protein sequence ID" value="CAH4035126.1"/>
    <property type="molecule type" value="Genomic_DNA"/>
</dbReference>
<evidence type="ECO:0000313" key="2">
    <source>
        <dbReference type="Proteomes" id="UP001152562"/>
    </source>
</evidence>
<name>A0A9P0TMT9_PIEBR</name>
<dbReference type="PANTHER" id="PTHR47501">
    <property type="entry name" value="TRANSPOSASE-RELATED"/>
    <property type="match status" value="1"/>
</dbReference>
<dbReference type="AlphaFoldDB" id="A0A9P0TMT9"/>
<dbReference type="SUPFAM" id="SSF53098">
    <property type="entry name" value="Ribonuclease H-like"/>
    <property type="match status" value="1"/>
</dbReference>
<protein>
    <submittedName>
        <fullName evidence="1">Uncharacterized protein</fullName>
    </submittedName>
</protein>
<comment type="caution">
    <text evidence="1">The sequence shown here is derived from an EMBL/GenBank/DDBJ whole genome shotgun (WGS) entry which is preliminary data.</text>
</comment>
<dbReference type="Proteomes" id="UP001152562">
    <property type="component" value="Unassembled WGS sequence"/>
</dbReference>